<dbReference type="PROSITE" id="PS50977">
    <property type="entry name" value="HTH_TETR_2"/>
    <property type="match status" value="1"/>
</dbReference>
<evidence type="ECO:0000256" key="2">
    <source>
        <dbReference type="ARBA" id="ARBA00023125"/>
    </source>
</evidence>
<dbReference type="PANTHER" id="PTHR30055:SF234">
    <property type="entry name" value="HTH-TYPE TRANSCRIPTIONAL REGULATOR BETI"/>
    <property type="match status" value="1"/>
</dbReference>
<dbReference type="InterPro" id="IPR009057">
    <property type="entry name" value="Homeodomain-like_sf"/>
</dbReference>
<dbReference type="FunFam" id="1.10.10.60:FF:000141">
    <property type="entry name" value="TetR family transcriptional regulator"/>
    <property type="match status" value="1"/>
</dbReference>
<evidence type="ECO:0000256" key="3">
    <source>
        <dbReference type="ARBA" id="ARBA00023163"/>
    </source>
</evidence>
<dbReference type="PANTHER" id="PTHR30055">
    <property type="entry name" value="HTH-TYPE TRANSCRIPTIONAL REGULATOR RUTR"/>
    <property type="match status" value="1"/>
</dbReference>
<protein>
    <submittedName>
        <fullName evidence="6">TetR family transcriptional regulator</fullName>
    </submittedName>
</protein>
<dbReference type="GO" id="GO:0003700">
    <property type="term" value="F:DNA-binding transcription factor activity"/>
    <property type="evidence" value="ECO:0007669"/>
    <property type="project" value="TreeGrafter"/>
</dbReference>
<reference evidence="6 7" key="1">
    <citation type="submission" date="2019-03" db="EMBL/GenBank/DDBJ databases">
        <title>Sequencing the genomes of 1000 actinobacteria strains.</title>
        <authorList>
            <person name="Klenk H.-P."/>
        </authorList>
    </citation>
    <scope>NUCLEOTIDE SEQUENCE [LARGE SCALE GENOMIC DNA]</scope>
    <source>
        <strain evidence="6 7">DSM 43805</strain>
    </source>
</reference>
<dbReference type="GO" id="GO:0000976">
    <property type="term" value="F:transcription cis-regulatory region binding"/>
    <property type="evidence" value="ECO:0007669"/>
    <property type="project" value="TreeGrafter"/>
</dbReference>
<evidence type="ECO:0000313" key="6">
    <source>
        <dbReference type="EMBL" id="TDO38430.1"/>
    </source>
</evidence>
<name>A0A4R6JPR2_9ACTN</name>
<evidence type="ECO:0000256" key="4">
    <source>
        <dbReference type="PROSITE-ProRule" id="PRU00335"/>
    </source>
</evidence>
<dbReference type="InterPro" id="IPR001647">
    <property type="entry name" value="HTH_TetR"/>
</dbReference>
<dbReference type="SUPFAM" id="SSF46689">
    <property type="entry name" value="Homeodomain-like"/>
    <property type="match status" value="1"/>
</dbReference>
<feature type="DNA-binding region" description="H-T-H motif" evidence="4">
    <location>
        <begin position="36"/>
        <end position="55"/>
    </location>
</feature>
<dbReference type="Gene3D" id="1.10.357.10">
    <property type="entry name" value="Tetracycline Repressor, domain 2"/>
    <property type="match status" value="1"/>
</dbReference>
<dbReference type="InterPro" id="IPR050109">
    <property type="entry name" value="HTH-type_TetR-like_transc_reg"/>
</dbReference>
<evidence type="ECO:0000313" key="7">
    <source>
        <dbReference type="Proteomes" id="UP000294901"/>
    </source>
</evidence>
<dbReference type="EMBL" id="SNWR01000001">
    <property type="protein sequence ID" value="TDO38430.1"/>
    <property type="molecule type" value="Genomic_DNA"/>
</dbReference>
<comment type="caution">
    <text evidence="6">The sequence shown here is derived from an EMBL/GenBank/DDBJ whole genome shotgun (WGS) entry which is preliminary data.</text>
</comment>
<dbReference type="Pfam" id="PF00440">
    <property type="entry name" value="TetR_N"/>
    <property type="match status" value="1"/>
</dbReference>
<dbReference type="GO" id="GO:0045892">
    <property type="term" value="P:negative regulation of DNA-templated transcription"/>
    <property type="evidence" value="ECO:0007669"/>
    <property type="project" value="UniProtKB-ARBA"/>
</dbReference>
<dbReference type="PRINTS" id="PR00455">
    <property type="entry name" value="HTHTETR"/>
</dbReference>
<gene>
    <name evidence="6" type="ORF">C8E87_2085</name>
</gene>
<sequence>MISVMGLRERKKGQVRLQISHAATELIIERGFDAVSVSEIAERAGVSRMTVFNYFPRKEDMFFDRVPLIRDRIAAAVRERPAGQTPQAALRDEVLRLAAESIEPPGHRERMAEFWRVANDSPALRARAREIAEELEDLAATLFAERPGVADPAMSAALLTAAFRVCLRDLATGEASLDAVRARIHQVFDAIRQTL</sequence>
<keyword evidence="3" id="KW-0804">Transcription</keyword>
<feature type="domain" description="HTH tetR-type" evidence="5">
    <location>
        <begin position="13"/>
        <end position="73"/>
    </location>
</feature>
<evidence type="ECO:0000259" key="5">
    <source>
        <dbReference type="PROSITE" id="PS50977"/>
    </source>
</evidence>
<dbReference type="Proteomes" id="UP000294901">
    <property type="component" value="Unassembled WGS sequence"/>
</dbReference>
<evidence type="ECO:0000256" key="1">
    <source>
        <dbReference type="ARBA" id="ARBA00023015"/>
    </source>
</evidence>
<keyword evidence="1" id="KW-0805">Transcription regulation</keyword>
<dbReference type="AlphaFoldDB" id="A0A4R6JPR2"/>
<keyword evidence="7" id="KW-1185">Reference proteome</keyword>
<accession>A0A4R6JPR2</accession>
<organism evidence="6 7">
    <name type="scientific">Paractinoplanes brasiliensis</name>
    <dbReference type="NCBI Taxonomy" id="52695"/>
    <lineage>
        <taxon>Bacteria</taxon>
        <taxon>Bacillati</taxon>
        <taxon>Actinomycetota</taxon>
        <taxon>Actinomycetes</taxon>
        <taxon>Micromonosporales</taxon>
        <taxon>Micromonosporaceae</taxon>
        <taxon>Paractinoplanes</taxon>
    </lineage>
</organism>
<proteinExistence type="predicted"/>
<dbReference type="OrthoDB" id="3211155at2"/>
<keyword evidence="2 4" id="KW-0238">DNA-binding</keyword>